<comment type="caution">
    <text evidence="1">The sequence shown here is derived from an EMBL/GenBank/DDBJ whole genome shotgun (WGS) entry which is preliminary data.</text>
</comment>
<evidence type="ECO:0000313" key="2">
    <source>
        <dbReference type="Proteomes" id="UP001148737"/>
    </source>
</evidence>
<reference evidence="1" key="1">
    <citation type="submission" date="2022-07" db="EMBL/GenBank/DDBJ databases">
        <title>Genome Sequence of Lecanicillium saksenae.</title>
        <authorList>
            <person name="Buettner E."/>
        </authorList>
    </citation>
    <scope>NUCLEOTIDE SEQUENCE</scope>
    <source>
        <strain evidence="1">VT-O1</strain>
    </source>
</reference>
<keyword evidence="2" id="KW-1185">Reference proteome</keyword>
<accession>A0ACC1QP57</accession>
<dbReference type="Proteomes" id="UP001148737">
    <property type="component" value="Unassembled WGS sequence"/>
</dbReference>
<evidence type="ECO:0000313" key="1">
    <source>
        <dbReference type="EMBL" id="KAJ3481737.1"/>
    </source>
</evidence>
<sequence>MISLTVRNAERPRAVKAWAPRVRTGCLTCRPLVLDARQSDGRSLDVLVRRGKPALPMEAEPPDWEFLEGIRYFYEIVNPVRVSNLADIERPQLSVERTFKPNFMTKVMNEYLTNLAKSQARFIGYGDDPSVALLSAKRHRYMLELLDVTNRLISGERPSTPTFNAFKLIYVLMVNSEYVRGDLWTTHFKGFLAYVRHLGGVAKVLSRPDDPIPELHMMLG</sequence>
<protein>
    <submittedName>
        <fullName evidence="1">Uncharacterized protein</fullName>
    </submittedName>
</protein>
<name>A0ACC1QP57_9HYPO</name>
<organism evidence="1 2">
    <name type="scientific">Lecanicillium saksenae</name>
    <dbReference type="NCBI Taxonomy" id="468837"/>
    <lineage>
        <taxon>Eukaryota</taxon>
        <taxon>Fungi</taxon>
        <taxon>Dikarya</taxon>
        <taxon>Ascomycota</taxon>
        <taxon>Pezizomycotina</taxon>
        <taxon>Sordariomycetes</taxon>
        <taxon>Hypocreomycetidae</taxon>
        <taxon>Hypocreales</taxon>
        <taxon>Cordycipitaceae</taxon>
        <taxon>Lecanicillium</taxon>
    </lineage>
</organism>
<gene>
    <name evidence="1" type="ORF">NLG97_g7747</name>
</gene>
<dbReference type="EMBL" id="JANAKD010001233">
    <property type="protein sequence ID" value="KAJ3481737.1"/>
    <property type="molecule type" value="Genomic_DNA"/>
</dbReference>
<proteinExistence type="predicted"/>